<proteinExistence type="predicted"/>
<evidence type="ECO:0000313" key="1">
    <source>
        <dbReference type="EMBL" id="MFD1544128.1"/>
    </source>
</evidence>
<dbReference type="Proteomes" id="UP001597097">
    <property type="component" value="Unassembled WGS sequence"/>
</dbReference>
<keyword evidence="2" id="KW-1185">Reference proteome</keyword>
<reference evidence="2" key="1">
    <citation type="journal article" date="2019" name="Int. J. Syst. Evol. Microbiol.">
        <title>The Global Catalogue of Microorganisms (GCM) 10K type strain sequencing project: providing services to taxonomists for standard genome sequencing and annotation.</title>
        <authorList>
            <consortium name="The Broad Institute Genomics Platform"/>
            <consortium name="The Broad Institute Genome Sequencing Center for Infectious Disease"/>
            <person name="Wu L."/>
            <person name="Ma J."/>
        </authorList>
    </citation>
    <scope>NUCLEOTIDE SEQUENCE [LARGE SCALE GENOMIC DNA]</scope>
    <source>
        <strain evidence="2">CGMCC 1.15399</strain>
    </source>
</reference>
<accession>A0ABW4GNR1</accession>
<protein>
    <submittedName>
        <fullName evidence="1">Uncharacterized protein</fullName>
    </submittedName>
</protein>
<dbReference type="RefSeq" id="WP_219528348.1">
    <property type="nucleotide sequence ID" value="NZ_JAHKRM010000004.1"/>
</dbReference>
<dbReference type="EMBL" id="JBHUCM010000043">
    <property type="protein sequence ID" value="MFD1544128.1"/>
    <property type="molecule type" value="Genomic_DNA"/>
</dbReference>
<name>A0ABW4GNR1_9ACTN</name>
<gene>
    <name evidence="1" type="ORF">ACFSJ0_44295</name>
</gene>
<sequence>MHPDMHLYTEQHRATELRAEVTRWRLHRDCRRELPPRWAAGVTALGWTLVSAGLRLISLPQRPPVHRSALR</sequence>
<organism evidence="1 2">
    <name type="scientific">Nonomuraea guangzhouensis</name>
    <dbReference type="NCBI Taxonomy" id="1291555"/>
    <lineage>
        <taxon>Bacteria</taxon>
        <taxon>Bacillati</taxon>
        <taxon>Actinomycetota</taxon>
        <taxon>Actinomycetes</taxon>
        <taxon>Streptosporangiales</taxon>
        <taxon>Streptosporangiaceae</taxon>
        <taxon>Nonomuraea</taxon>
    </lineage>
</organism>
<evidence type="ECO:0000313" key="2">
    <source>
        <dbReference type="Proteomes" id="UP001597097"/>
    </source>
</evidence>
<comment type="caution">
    <text evidence="1">The sequence shown here is derived from an EMBL/GenBank/DDBJ whole genome shotgun (WGS) entry which is preliminary data.</text>
</comment>